<name>A0ABP0S6A0_9DINO</name>
<gene>
    <name evidence="2" type="ORF">CCMP2556_LOCUS50291</name>
</gene>
<keyword evidence="3" id="KW-1185">Reference proteome</keyword>
<sequence>MTEAGQNIFLQRVLFIFDVTKRSAGKAQVLRLSLQQWQTECDVCCVAAYVLEEMRRFRDPENTMVFPAETLAIVINRLIEGDFHEELRTIVETMDPAFKPEHSTMWVEHLLSMKGGAGASTALVAVDDKIDEMTAQNNKLQFEADSLALARDASQLAQLFQAESKSERSARMAKICHLRQENQIGSSLASQWMTNHCRHRAGAVADLQEELSKFVAKLKADNGSLIVWVDYMKTGRLTTQDLNTTCDCLRKGLASMPEKSIGFAIAPLLTSDRRSGLRAELRRVEDKLDAKSLQSEPISLRCDVAPSTKKVQLCYPAWLIFSGPLESNAWATSQLMAERSLSDVQETAQLLCGEAMPEAIISSLLAGSDVGQTIGIVNLTPYDGHLEMHVIKRFCGGPVTTSDAESQPAPPLEDVAPQPFASEPETLDQLLELYVVENKVPARDPGCTLMLTSATRRDGSKVEMVDGQKLKLWLVSHQEKDIGVEEFQIAHGKSTWLKQEKVQKLLRESAGGVWELNLLLLNLYLDMSACQEDILDSEEELNSEDNGGESDATTRVLGDWDDETAECAKKGKGKRQADQKPSQGTQEASETMRGTYWQVVHEAQKRIKKDNPKMSAKEVADSPPSSECHEAHEPIRIEPKAHEAFKKVRAAE</sequence>
<evidence type="ECO:0000256" key="1">
    <source>
        <dbReference type="SAM" id="MobiDB-lite"/>
    </source>
</evidence>
<comment type="caution">
    <text evidence="2">The sequence shown here is derived from an EMBL/GenBank/DDBJ whole genome shotgun (WGS) entry which is preliminary data.</text>
</comment>
<dbReference type="EMBL" id="CAXAMN010027029">
    <property type="protein sequence ID" value="CAK9107825.1"/>
    <property type="molecule type" value="Genomic_DNA"/>
</dbReference>
<evidence type="ECO:0000313" key="2">
    <source>
        <dbReference type="EMBL" id="CAK9107825.1"/>
    </source>
</evidence>
<evidence type="ECO:0000313" key="3">
    <source>
        <dbReference type="Proteomes" id="UP001642484"/>
    </source>
</evidence>
<reference evidence="2 3" key="1">
    <citation type="submission" date="2024-02" db="EMBL/GenBank/DDBJ databases">
        <authorList>
            <person name="Chen Y."/>
            <person name="Shah S."/>
            <person name="Dougan E. K."/>
            <person name="Thang M."/>
            <person name="Chan C."/>
        </authorList>
    </citation>
    <scope>NUCLEOTIDE SEQUENCE [LARGE SCALE GENOMIC DNA]</scope>
</reference>
<feature type="region of interest" description="Disordered" evidence="1">
    <location>
        <begin position="606"/>
        <end position="634"/>
    </location>
</feature>
<dbReference type="Proteomes" id="UP001642484">
    <property type="component" value="Unassembled WGS sequence"/>
</dbReference>
<feature type="region of interest" description="Disordered" evidence="1">
    <location>
        <begin position="537"/>
        <end position="594"/>
    </location>
</feature>
<accession>A0ABP0S6A0</accession>
<proteinExistence type="predicted"/>
<feature type="compositionally biased region" description="Basic and acidic residues" evidence="1">
    <location>
        <begin position="606"/>
        <end position="620"/>
    </location>
</feature>
<feature type="compositionally biased region" description="Polar residues" evidence="1">
    <location>
        <begin position="579"/>
        <end position="589"/>
    </location>
</feature>
<organism evidence="2 3">
    <name type="scientific">Durusdinium trenchii</name>
    <dbReference type="NCBI Taxonomy" id="1381693"/>
    <lineage>
        <taxon>Eukaryota</taxon>
        <taxon>Sar</taxon>
        <taxon>Alveolata</taxon>
        <taxon>Dinophyceae</taxon>
        <taxon>Suessiales</taxon>
        <taxon>Symbiodiniaceae</taxon>
        <taxon>Durusdinium</taxon>
    </lineage>
</organism>
<feature type="compositionally biased region" description="Acidic residues" evidence="1">
    <location>
        <begin position="537"/>
        <end position="548"/>
    </location>
</feature>
<protein>
    <submittedName>
        <fullName evidence="2">Uncharacterized protein</fullName>
    </submittedName>
</protein>